<dbReference type="Pfam" id="PF18765">
    <property type="entry name" value="Polbeta"/>
    <property type="match status" value="1"/>
</dbReference>
<evidence type="ECO:0000313" key="2">
    <source>
        <dbReference type="EMBL" id="KLK90758.1"/>
    </source>
</evidence>
<sequence length="126" mass="14033">MGRPDLEAIAKIIADWLEHVPGVPAVYIFGSRVRGDHRPDSDLDIRLFTYEWCGGGLIDDLTSEWWGKQNPVGIAELEKKLHAPLHIISEKQDLCDNAIREGAKTLVYVDRKAVCVCTPPKNVRGG</sequence>
<dbReference type="PATRIC" id="fig|1225564.3.peg.6207"/>
<gene>
    <name evidence="2" type="ORF">AA309_23910</name>
</gene>
<feature type="domain" description="Polymerase beta nucleotidyltransferase" evidence="1">
    <location>
        <begin position="13"/>
        <end position="78"/>
    </location>
</feature>
<dbReference type="Proteomes" id="UP000035489">
    <property type="component" value="Unassembled WGS sequence"/>
</dbReference>
<dbReference type="SUPFAM" id="SSF81301">
    <property type="entry name" value="Nucleotidyltransferase"/>
    <property type="match status" value="1"/>
</dbReference>
<dbReference type="AlphaFoldDB" id="A0A0H1R6G0"/>
<dbReference type="InterPro" id="IPR041633">
    <property type="entry name" value="Polbeta"/>
</dbReference>
<comment type="caution">
    <text evidence="2">The sequence shown here is derived from an EMBL/GenBank/DDBJ whole genome shotgun (WGS) entry which is preliminary data.</text>
</comment>
<dbReference type="CDD" id="cd05403">
    <property type="entry name" value="NT_KNTase_like"/>
    <property type="match status" value="1"/>
</dbReference>
<accession>A0A0H1R6G0</accession>
<name>A0A0H1R6G0_9HYPH</name>
<dbReference type="Gene3D" id="3.30.460.10">
    <property type="entry name" value="Beta Polymerase, domain 2"/>
    <property type="match status" value="1"/>
</dbReference>
<dbReference type="STRING" id="1225564.AA309_23910"/>
<evidence type="ECO:0000259" key="1">
    <source>
        <dbReference type="Pfam" id="PF18765"/>
    </source>
</evidence>
<evidence type="ECO:0000313" key="3">
    <source>
        <dbReference type="Proteomes" id="UP000035489"/>
    </source>
</evidence>
<keyword evidence="3" id="KW-1185">Reference proteome</keyword>
<organism evidence="2 3">
    <name type="scientific">Microvirga vignae</name>
    <dbReference type="NCBI Taxonomy" id="1225564"/>
    <lineage>
        <taxon>Bacteria</taxon>
        <taxon>Pseudomonadati</taxon>
        <taxon>Pseudomonadota</taxon>
        <taxon>Alphaproteobacteria</taxon>
        <taxon>Hyphomicrobiales</taxon>
        <taxon>Methylobacteriaceae</taxon>
        <taxon>Microvirga</taxon>
    </lineage>
</organism>
<dbReference type="InterPro" id="IPR043519">
    <property type="entry name" value="NT_sf"/>
</dbReference>
<reference evidence="2 3" key="1">
    <citation type="submission" date="2015-05" db="EMBL/GenBank/DDBJ databases">
        <title>Draft genome sequence of Microvirga vignae strain BR3299, a novel nitrogen fixing bacteria isolated from Brazil semi-aired region.</title>
        <authorList>
            <person name="Zilli J.E."/>
            <person name="Passos S.R."/>
            <person name="Leite J."/>
            <person name="Baldani J.I."/>
            <person name="Xavier G.R."/>
            <person name="Rumjaneck N.G."/>
            <person name="Simoes-Araujo J.L."/>
        </authorList>
    </citation>
    <scope>NUCLEOTIDE SEQUENCE [LARGE SCALE GENOMIC DNA]</scope>
    <source>
        <strain evidence="2 3">BR3299</strain>
    </source>
</reference>
<dbReference type="RefSeq" id="WP_047191544.1">
    <property type="nucleotide sequence ID" value="NZ_LCYG01000067.1"/>
</dbReference>
<proteinExistence type="predicted"/>
<protein>
    <recommendedName>
        <fullName evidence="1">Polymerase beta nucleotidyltransferase domain-containing protein</fullName>
    </recommendedName>
</protein>
<dbReference type="OrthoDB" id="559450at2"/>
<dbReference type="EMBL" id="LCYG01000067">
    <property type="protein sequence ID" value="KLK90758.1"/>
    <property type="molecule type" value="Genomic_DNA"/>
</dbReference>